<gene>
    <name evidence="1" type="ORF">PF009_g6948</name>
</gene>
<name>A0A6A3FFZ2_9STRA</name>
<evidence type="ECO:0000313" key="2">
    <source>
        <dbReference type="Proteomes" id="UP000429523"/>
    </source>
</evidence>
<comment type="caution">
    <text evidence="1">The sequence shown here is derived from an EMBL/GenBank/DDBJ whole genome shotgun (WGS) entry which is preliminary data.</text>
</comment>
<evidence type="ECO:0000313" key="1">
    <source>
        <dbReference type="EMBL" id="KAE8943321.1"/>
    </source>
</evidence>
<sequence length="181" mass="20134">MPSISMLTAVPPPAFGRASKQTRVSQSVDGVASYKTGACGRKKLDRSSLLKRIAALPLCQHMTQQCIAEGQSVSRFGIRDAIFKYSCRVTQGLFILPHQREQESSTAARNQESRARQRSLHFSPMYNAVHVVEKWFNEDKNKKVLNFLPGETVPYRERKGKLVVHCACQQSSLPSAATAVL</sequence>
<accession>A0A6A3FFZ2</accession>
<dbReference type="AlphaFoldDB" id="A0A6A3FFZ2"/>
<dbReference type="EMBL" id="QXGF01000257">
    <property type="protein sequence ID" value="KAE8943321.1"/>
    <property type="molecule type" value="Genomic_DNA"/>
</dbReference>
<proteinExistence type="predicted"/>
<dbReference type="Proteomes" id="UP000429523">
    <property type="component" value="Unassembled WGS sequence"/>
</dbReference>
<organism evidence="1 2">
    <name type="scientific">Phytophthora fragariae</name>
    <dbReference type="NCBI Taxonomy" id="53985"/>
    <lineage>
        <taxon>Eukaryota</taxon>
        <taxon>Sar</taxon>
        <taxon>Stramenopiles</taxon>
        <taxon>Oomycota</taxon>
        <taxon>Peronosporomycetes</taxon>
        <taxon>Peronosporales</taxon>
        <taxon>Peronosporaceae</taxon>
        <taxon>Phytophthora</taxon>
    </lineage>
</organism>
<reference evidence="1 2" key="1">
    <citation type="submission" date="2018-08" db="EMBL/GenBank/DDBJ databases">
        <title>Genomic investigation of the strawberry pathogen Phytophthora fragariae indicates pathogenicity is determined by transcriptional variation in three key races.</title>
        <authorList>
            <person name="Adams T.M."/>
            <person name="Armitage A.D."/>
            <person name="Sobczyk M.K."/>
            <person name="Bates H.J."/>
            <person name="Dunwell J.M."/>
            <person name="Nellist C.F."/>
            <person name="Harrison R.J."/>
        </authorList>
    </citation>
    <scope>NUCLEOTIDE SEQUENCE [LARGE SCALE GENOMIC DNA]</scope>
    <source>
        <strain evidence="1 2">NOV-9</strain>
    </source>
</reference>
<protein>
    <submittedName>
        <fullName evidence="1">Uncharacterized protein</fullName>
    </submittedName>
</protein>